<gene>
    <name evidence="1" type="ORF">HBA54_28085</name>
</gene>
<dbReference type="EMBL" id="JAAQPH010000045">
    <property type="protein sequence ID" value="NIA72452.1"/>
    <property type="molecule type" value="Genomic_DNA"/>
</dbReference>
<sequence length="214" mass="23945">MSTKPILFSGPMVRAILEGRKSQTRRVLKLKPGMAPWQDEDTGEWFQSGHGEAGDDFLKVPYAPGDLLWVRESFRLRADQNEKRPSDDWWKSGAWYHADDPELVPSGCGGGAGKLRPSIHMPRWASRLTLEVTAIKVQRVQDISCADALAEGVTWPDSEMEAKGEPSGSPIIAFEELWNGLNEGRGYDWEANPWVVAVTFKAHHCNVDSMEKQP</sequence>
<proteinExistence type="predicted"/>
<protein>
    <submittedName>
        <fullName evidence="1">Uncharacterized protein</fullName>
    </submittedName>
</protein>
<keyword evidence="2" id="KW-1185">Reference proteome</keyword>
<organism evidence="1 2">
    <name type="scientific">Pelagibius litoralis</name>
    <dbReference type="NCBI Taxonomy" id="374515"/>
    <lineage>
        <taxon>Bacteria</taxon>
        <taxon>Pseudomonadati</taxon>
        <taxon>Pseudomonadota</taxon>
        <taxon>Alphaproteobacteria</taxon>
        <taxon>Rhodospirillales</taxon>
        <taxon>Rhodovibrionaceae</taxon>
        <taxon>Pelagibius</taxon>
    </lineage>
</organism>
<name>A0A967F3P5_9PROT</name>
<evidence type="ECO:0000313" key="2">
    <source>
        <dbReference type="Proteomes" id="UP000761264"/>
    </source>
</evidence>
<comment type="caution">
    <text evidence="1">The sequence shown here is derived from an EMBL/GenBank/DDBJ whole genome shotgun (WGS) entry which is preliminary data.</text>
</comment>
<accession>A0A967F3P5</accession>
<reference evidence="1" key="1">
    <citation type="submission" date="2020-03" db="EMBL/GenBank/DDBJ databases">
        <title>Genome of Pelagibius litoralis DSM 21314T.</title>
        <authorList>
            <person name="Wang G."/>
        </authorList>
    </citation>
    <scope>NUCLEOTIDE SEQUENCE</scope>
    <source>
        <strain evidence="1">DSM 21314</strain>
    </source>
</reference>
<dbReference type="Proteomes" id="UP000761264">
    <property type="component" value="Unassembled WGS sequence"/>
</dbReference>
<evidence type="ECO:0000313" key="1">
    <source>
        <dbReference type="EMBL" id="NIA72452.1"/>
    </source>
</evidence>
<dbReference type="AlphaFoldDB" id="A0A967F3P5"/>
<dbReference type="RefSeq" id="WP_167231877.1">
    <property type="nucleotide sequence ID" value="NZ_JAAQPH010000045.1"/>
</dbReference>